<dbReference type="NCBIfam" id="NF045637">
    <property type="entry name" value="carotdesatCrtDProt"/>
    <property type="match status" value="1"/>
</dbReference>
<dbReference type="InterPro" id="IPR054841">
    <property type="entry name" value="carotdesatCrtD"/>
</dbReference>
<dbReference type="Gene3D" id="3.50.50.60">
    <property type="entry name" value="FAD/NAD(P)-binding domain"/>
    <property type="match status" value="2"/>
</dbReference>
<keyword evidence="9" id="KW-1185">Reference proteome</keyword>
<dbReference type="PANTHER" id="PTHR43734">
    <property type="entry name" value="PHYTOENE DESATURASE"/>
    <property type="match status" value="1"/>
</dbReference>
<accession>A0AA48HF25</accession>
<evidence type="ECO:0000259" key="7">
    <source>
        <dbReference type="Pfam" id="PF01593"/>
    </source>
</evidence>
<evidence type="ECO:0000256" key="3">
    <source>
        <dbReference type="ARBA" id="ARBA00022746"/>
    </source>
</evidence>
<evidence type="ECO:0000256" key="1">
    <source>
        <dbReference type="ARBA" id="ARBA00004829"/>
    </source>
</evidence>
<dbReference type="EMBL" id="AP027266">
    <property type="protein sequence ID" value="BDW87098.1"/>
    <property type="molecule type" value="Genomic_DNA"/>
</dbReference>
<dbReference type="InterPro" id="IPR036188">
    <property type="entry name" value="FAD/NAD-bd_sf"/>
</dbReference>
<dbReference type="InterPro" id="IPR002937">
    <property type="entry name" value="Amino_oxidase"/>
</dbReference>
<reference evidence="8 9" key="1">
    <citation type="submission" date="2023-01" db="EMBL/GenBank/DDBJ databases">
        <title>Complete genome sequence of Roseicyclus marinus strain Dej080120_10.</title>
        <authorList>
            <person name="Ueki S."/>
            <person name="Maruyama F."/>
        </authorList>
    </citation>
    <scope>NUCLEOTIDE SEQUENCE [LARGE SCALE GENOMIC DNA]</scope>
    <source>
        <strain evidence="8 9">Dej080120_10</strain>
    </source>
</reference>
<dbReference type="RefSeq" id="WP_338273188.1">
    <property type="nucleotide sequence ID" value="NZ_AP027266.1"/>
</dbReference>
<organism evidence="8 9">
    <name type="scientific">Roseicyclus marinus</name>
    <dbReference type="NCBI Taxonomy" id="2161673"/>
    <lineage>
        <taxon>Bacteria</taxon>
        <taxon>Pseudomonadati</taxon>
        <taxon>Pseudomonadota</taxon>
        <taxon>Alphaproteobacteria</taxon>
        <taxon>Rhodobacterales</taxon>
        <taxon>Roseobacteraceae</taxon>
        <taxon>Roseicyclus</taxon>
    </lineage>
</organism>
<evidence type="ECO:0000256" key="4">
    <source>
        <dbReference type="ARBA" id="ARBA00023002"/>
    </source>
</evidence>
<keyword evidence="3 5" id="KW-0125">Carotenoid biosynthesis</keyword>
<dbReference type="GO" id="GO:0016627">
    <property type="term" value="F:oxidoreductase activity, acting on the CH-CH group of donors"/>
    <property type="evidence" value="ECO:0007669"/>
    <property type="project" value="UniProtKB-ARBA"/>
</dbReference>
<sequence>MTHAPLRAPLRAVVIGAGIGGLSAALRLSHAGLSVTVVDMGDGPGGKMRTRDSVAGPIDIGPTVMTLKGVFETLFTDVGTRLSDHVTLVPDDILARHHWRDGSSLDLFHDSGESARAVRAFAGVEGERQFRRFSDRARKLYEAFEGPVMQAAKPSLTALTAHVLKNPALIPAMAPGRSLAATLAAQFTDPRLQQLFGRYATYVGGSPFQSPAVLGLIWHSEANGVWRVQGGMNKLAQAICKLAQDKGAAFRFNTRADRIEQQAGRVTAVHLSDGTRLPADLILFNGDPKALVDGHLGHGPATAVPRKSVADRSLSAFVWGFAAEPAGVDLAHHNVFFCADPKREFDDLAAGRMPEDGTLYVCAQDRGGPAPTGPERFEIILNGPPGHPSTPEDAYTCRTRTFETLARMGLRFSPTPDITALTMPADFDRAFPASDGSLYGLSPHGMMATFQRPTARTKLRGLYLAGGGAHPGAGIPMACLSGQHAAAAILSDLASISTSRPMATPGGMSTGSATMGTARSPSSAS</sequence>
<evidence type="ECO:0000313" key="9">
    <source>
        <dbReference type="Proteomes" id="UP001337723"/>
    </source>
</evidence>
<evidence type="ECO:0000256" key="2">
    <source>
        <dbReference type="ARBA" id="ARBA00006046"/>
    </source>
</evidence>
<feature type="compositionally biased region" description="Low complexity" evidence="6">
    <location>
        <begin position="500"/>
        <end position="518"/>
    </location>
</feature>
<dbReference type="InterPro" id="IPR014105">
    <property type="entry name" value="Carotenoid/retinoid_OxRdtase"/>
</dbReference>
<dbReference type="Pfam" id="PF01593">
    <property type="entry name" value="Amino_oxidase"/>
    <property type="match status" value="1"/>
</dbReference>
<dbReference type="NCBIfam" id="TIGR02734">
    <property type="entry name" value="crtI_fam"/>
    <property type="match status" value="1"/>
</dbReference>
<feature type="region of interest" description="Disordered" evidence="6">
    <location>
        <begin position="500"/>
        <end position="525"/>
    </location>
</feature>
<dbReference type="PANTHER" id="PTHR43734:SF7">
    <property type="entry name" value="4,4'-DIAPONEUROSPORENE OXYGENASE"/>
    <property type="match status" value="1"/>
</dbReference>
<proteinExistence type="inferred from homology"/>
<dbReference type="GO" id="GO:0016117">
    <property type="term" value="P:carotenoid biosynthetic process"/>
    <property type="evidence" value="ECO:0007669"/>
    <property type="project" value="UniProtKB-KW"/>
</dbReference>
<evidence type="ECO:0000256" key="5">
    <source>
        <dbReference type="RuleBase" id="RU362075"/>
    </source>
</evidence>
<evidence type="ECO:0000313" key="8">
    <source>
        <dbReference type="EMBL" id="BDW87098.1"/>
    </source>
</evidence>
<comment type="pathway">
    <text evidence="1 5">Carotenoid biosynthesis.</text>
</comment>
<dbReference type="KEGG" id="rmai:MACH21_32750"/>
<evidence type="ECO:0000256" key="6">
    <source>
        <dbReference type="SAM" id="MobiDB-lite"/>
    </source>
</evidence>
<gene>
    <name evidence="8" type="primary">crtD</name>
    <name evidence="8" type="ORF">MACH21_32750</name>
</gene>
<dbReference type="AlphaFoldDB" id="A0AA48HF25"/>
<protein>
    <submittedName>
        <fullName evidence="8">Hydroxyneurosporene desaturase</fullName>
    </submittedName>
</protein>
<feature type="domain" description="Amine oxidase" evidence="7">
    <location>
        <begin position="19"/>
        <end position="291"/>
    </location>
</feature>
<comment type="similarity">
    <text evidence="2 5">Belongs to the carotenoid/retinoid oxidoreductase family.</text>
</comment>
<dbReference type="SUPFAM" id="SSF51905">
    <property type="entry name" value="FAD/NAD(P)-binding domain"/>
    <property type="match status" value="1"/>
</dbReference>
<dbReference type="PROSITE" id="PS00982">
    <property type="entry name" value="PHYTOENE_DH"/>
    <property type="match status" value="1"/>
</dbReference>
<keyword evidence="4 5" id="KW-0560">Oxidoreductase</keyword>
<name>A0AA48HF25_9RHOB</name>
<dbReference type="InterPro" id="IPR008150">
    <property type="entry name" value="Phytoene_DH_bac_CS"/>
</dbReference>
<dbReference type="Proteomes" id="UP001337723">
    <property type="component" value="Chromosome"/>
</dbReference>